<sequence>MIKLLNLLVETTQGLNYHLKHKLPLSENIYRYSSKGFLQLFTEARTLHRDGFLQLCEADRILLEETNIGEYGLYEGQQVPLDLPMAYEEINTRLPRAGEQGGNIKRNMTVTDRDNNQLRIVDITDNKVVLKPTGFSGQTVVFPDNYDQFARMFEFWDYFNLVKISEAKAKYIFEGIDTKEISEIENSKIQAYNVISETYDISNSYSDIKITSSGNVINFTFEDKHGIQRRLAYVRGGSVVLLWTDPETQQDSLGDPPRKYADEKVINTFGKILTKVILPKYKSFTFIASDEHRYRLFRAIIANNINKDIFTIVVDDSKKEIEVVEKGTIQEAEYQGKDVQLGKPHRGGPKKFYVYVKDPKTKNVKKVNFGDTTGLSVKIDDPKARHAFAARHKCALEKDRLSPNYWGCHIGRYWKSLGGEKNFSGYW</sequence>
<organism evidence="1">
    <name type="scientific">uncultured Caudovirales phage</name>
    <dbReference type="NCBI Taxonomy" id="2100421"/>
    <lineage>
        <taxon>Viruses</taxon>
        <taxon>Duplodnaviria</taxon>
        <taxon>Heunggongvirae</taxon>
        <taxon>Uroviricota</taxon>
        <taxon>Caudoviricetes</taxon>
        <taxon>Peduoviridae</taxon>
        <taxon>Maltschvirus</taxon>
        <taxon>Maltschvirus maltsch</taxon>
    </lineage>
</organism>
<dbReference type="EMBL" id="LR796188">
    <property type="protein sequence ID" value="CAB4125143.1"/>
    <property type="molecule type" value="Genomic_DNA"/>
</dbReference>
<accession>A0A6J5KW82</accession>
<protein>
    <submittedName>
        <fullName evidence="1">Uncharacterized protein</fullName>
    </submittedName>
</protein>
<gene>
    <name evidence="1" type="ORF">UFOVP54_68</name>
</gene>
<name>A0A6J5KW82_9CAUD</name>
<proteinExistence type="predicted"/>
<reference evidence="1" key="1">
    <citation type="submission" date="2020-04" db="EMBL/GenBank/DDBJ databases">
        <authorList>
            <person name="Chiriac C."/>
            <person name="Salcher M."/>
            <person name="Ghai R."/>
            <person name="Kavagutti S V."/>
        </authorList>
    </citation>
    <scope>NUCLEOTIDE SEQUENCE</scope>
</reference>
<evidence type="ECO:0000313" key="1">
    <source>
        <dbReference type="EMBL" id="CAB4125143.1"/>
    </source>
</evidence>